<keyword evidence="10" id="KW-1185">Reference proteome</keyword>
<dbReference type="EC" id="1.7.1.7" evidence="6"/>
<name>A0ABP7FJW0_9ACTN</name>
<keyword evidence="1 6" id="KW-0660">Purine salvage</keyword>
<keyword evidence="5 7" id="KW-0129">CBS domain</keyword>
<evidence type="ECO:0000313" key="10">
    <source>
        <dbReference type="Proteomes" id="UP001500908"/>
    </source>
</evidence>
<dbReference type="InterPro" id="IPR050139">
    <property type="entry name" value="GMP_reductase"/>
</dbReference>
<feature type="domain" description="CBS" evidence="8">
    <location>
        <begin position="154"/>
        <end position="212"/>
    </location>
</feature>
<dbReference type="SMART" id="SM00116">
    <property type="entry name" value="CBS"/>
    <property type="match status" value="2"/>
</dbReference>
<dbReference type="EMBL" id="BAABDD010000007">
    <property type="protein sequence ID" value="GAA3739676.1"/>
    <property type="molecule type" value="Genomic_DNA"/>
</dbReference>
<dbReference type="InterPro" id="IPR005990">
    <property type="entry name" value="IMP_DH"/>
</dbReference>
<evidence type="ECO:0000256" key="6">
    <source>
        <dbReference type="HAMAP-Rule" id="MF_02250"/>
    </source>
</evidence>
<feature type="binding site" evidence="6">
    <location>
        <begin position="296"/>
        <end position="298"/>
    </location>
    <ligand>
        <name>NADP(+)</name>
        <dbReference type="ChEBI" id="CHEBI:58349"/>
    </ligand>
</feature>
<dbReference type="Proteomes" id="UP001500908">
    <property type="component" value="Unassembled WGS sequence"/>
</dbReference>
<dbReference type="PROSITE" id="PS51371">
    <property type="entry name" value="CBS"/>
    <property type="match status" value="2"/>
</dbReference>
<feature type="binding site" evidence="6">
    <location>
        <begin position="246"/>
        <end position="248"/>
    </location>
    <ligand>
        <name>NADP(+)</name>
        <dbReference type="ChEBI" id="CHEBI:58349"/>
    </ligand>
</feature>
<evidence type="ECO:0000256" key="2">
    <source>
        <dbReference type="ARBA" id="ARBA00022737"/>
    </source>
</evidence>
<dbReference type="PANTHER" id="PTHR43170">
    <property type="entry name" value="GMP REDUCTASE"/>
    <property type="match status" value="1"/>
</dbReference>
<gene>
    <name evidence="6" type="primary">guaB1</name>
    <name evidence="9" type="ORF">GCM10022402_19300</name>
</gene>
<dbReference type="PANTHER" id="PTHR43170:SF5">
    <property type="entry name" value="GMP REDUCTASE"/>
    <property type="match status" value="1"/>
</dbReference>
<dbReference type="Pfam" id="PF00478">
    <property type="entry name" value="IMPDH"/>
    <property type="match status" value="1"/>
</dbReference>
<dbReference type="Gene3D" id="3.20.20.70">
    <property type="entry name" value="Aldolase class I"/>
    <property type="match status" value="1"/>
</dbReference>
<dbReference type="InterPro" id="IPR005991">
    <property type="entry name" value="GUAB1"/>
</dbReference>
<dbReference type="RefSeq" id="WP_344969844.1">
    <property type="nucleotide sequence ID" value="NZ_BAABDD010000007.1"/>
</dbReference>
<dbReference type="CDD" id="cd02205">
    <property type="entry name" value="CBS_pair_SF"/>
    <property type="match status" value="1"/>
</dbReference>
<reference evidence="10" key="1">
    <citation type="journal article" date="2019" name="Int. J. Syst. Evol. Microbiol.">
        <title>The Global Catalogue of Microorganisms (GCM) 10K type strain sequencing project: providing services to taxonomists for standard genome sequencing and annotation.</title>
        <authorList>
            <consortium name="The Broad Institute Genomics Platform"/>
            <consortium name="The Broad Institute Genome Sequencing Center for Infectious Disease"/>
            <person name="Wu L."/>
            <person name="Ma J."/>
        </authorList>
    </citation>
    <scope>NUCLEOTIDE SEQUENCE [LARGE SCALE GENOMIC DNA]</scope>
    <source>
        <strain evidence="10">JCM 17137</strain>
    </source>
</reference>
<dbReference type="NCBIfam" id="NF005869">
    <property type="entry name" value="PRK07807.1"/>
    <property type="match status" value="1"/>
</dbReference>
<evidence type="ECO:0000256" key="1">
    <source>
        <dbReference type="ARBA" id="ARBA00022726"/>
    </source>
</evidence>
<evidence type="ECO:0000313" key="9">
    <source>
        <dbReference type="EMBL" id="GAA3739676.1"/>
    </source>
</evidence>
<keyword evidence="2" id="KW-0677">Repeat</keyword>
<comment type="function">
    <text evidence="6">Involved in the purine-salvage pathway. Catalyzes the NADPH-dependent conversion of GMP to IMP.</text>
</comment>
<proteinExistence type="inferred from homology"/>
<dbReference type="SMART" id="SM01240">
    <property type="entry name" value="IMPDH"/>
    <property type="match status" value="1"/>
</dbReference>
<comment type="caution">
    <text evidence="9">The sequence shown here is derived from an EMBL/GenBank/DDBJ whole genome shotgun (WGS) entry which is preliminary data.</text>
</comment>
<dbReference type="InterPro" id="IPR001093">
    <property type="entry name" value="IMP_DH_GMPRt"/>
</dbReference>
<comment type="pathway">
    <text evidence="6">Purine metabolism; IMP biosynthesis via salvage pathway.</text>
</comment>
<evidence type="ECO:0000259" key="8">
    <source>
        <dbReference type="PROSITE" id="PS51371"/>
    </source>
</evidence>
<sequence>MRFLNDQVPNHDLTYSDVFMVPQRSAVGSRLDVDLATNDGSGTTTPIVVANMTAVAGRRMAETVARRGGLAVIPQDIPLDVVTEVISWVKQRHLVHDTAITLEPTSTVGDAINLLPKRAHNAVIVIDEHRRPLGLVTDADCAGVDRFTQLSEVMSTDLLTVSAATDPKEAFGTLHDFRHYLAPVVDAEGSLVGVLTRTGALRATLYQPAVDSAGQLRVAAAVGINGDVASKATDLLRAGADVLVIDTAHGHQEKMLSALRKVRALDPGVPIVAGNVVTAEGTRDLIAAGADIVKVGVGPGAMCTTRMMTAVGRPQFSAVLECAAAARELGRSVWADGGVRYPRDVALGLAAGASNVMIGSWFAGTYESPGDVTRDAQGRLYKESFGMASARAVRLRTADDSPFDRARKALFEEGISSGRMYLDPERPSVEDLIDDIVAGVRSSMTYAGATTLAEFFERATVGVQSTAGFSEGKPLDTSW</sequence>
<dbReference type="HAMAP" id="MF_02250">
    <property type="entry name" value="GMPR_GuaB1"/>
    <property type="match status" value="1"/>
</dbReference>
<dbReference type="InterPro" id="IPR013785">
    <property type="entry name" value="Aldolase_TIM"/>
</dbReference>
<evidence type="ECO:0000256" key="5">
    <source>
        <dbReference type="ARBA" id="ARBA00023122"/>
    </source>
</evidence>
<comment type="catalytic activity">
    <reaction evidence="6">
        <text>IMP + NH4(+) + NADP(+) = GMP + NADPH + 2 H(+)</text>
        <dbReference type="Rhea" id="RHEA:17185"/>
        <dbReference type="ChEBI" id="CHEBI:15378"/>
        <dbReference type="ChEBI" id="CHEBI:28938"/>
        <dbReference type="ChEBI" id="CHEBI:57783"/>
        <dbReference type="ChEBI" id="CHEBI:58053"/>
        <dbReference type="ChEBI" id="CHEBI:58115"/>
        <dbReference type="ChEBI" id="CHEBI:58349"/>
        <dbReference type="EC" id="1.7.1.7"/>
    </reaction>
</comment>
<dbReference type="SUPFAM" id="SSF51412">
    <property type="entry name" value="Inosine monophosphate dehydrogenase (IMPDH)"/>
    <property type="match status" value="1"/>
</dbReference>
<evidence type="ECO:0000256" key="4">
    <source>
        <dbReference type="ARBA" id="ARBA00023002"/>
    </source>
</evidence>
<feature type="active site" description="Thioimidate intermediate" evidence="6">
    <location>
        <position position="303"/>
    </location>
</feature>
<dbReference type="NCBIfam" id="TIGR01303">
    <property type="entry name" value="IMP_DH_rel_1"/>
    <property type="match status" value="1"/>
</dbReference>
<accession>A0ABP7FJW0</accession>
<keyword evidence="3 6" id="KW-0521">NADP</keyword>
<dbReference type="InterPro" id="IPR000644">
    <property type="entry name" value="CBS_dom"/>
</dbReference>
<evidence type="ECO:0000256" key="7">
    <source>
        <dbReference type="PROSITE-ProRule" id="PRU00703"/>
    </source>
</evidence>
<dbReference type="PIRSF" id="PIRSF000130">
    <property type="entry name" value="IMPDH"/>
    <property type="match status" value="1"/>
</dbReference>
<organism evidence="9 10">
    <name type="scientific">Salinactinospora qingdaonensis</name>
    <dbReference type="NCBI Taxonomy" id="702744"/>
    <lineage>
        <taxon>Bacteria</taxon>
        <taxon>Bacillati</taxon>
        <taxon>Actinomycetota</taxon>
        <taxon>Actinomycetes</taxon>
        <taxon>Streptosporangiales</taxon>
        <taxon>Nocardiopsidaceae</taxon>
        <taxon>Salinactinospora</taxon>
    </lineage>
</organism>
<dbReference type="SUPFAM" id="SSF54631">
    <property type="entry name" value="CBS-domain pair"/>
    <property type="match status" value="1"/>
</dbReference>
<protein>
    <recommendedName>
        <fullName evidence="6">GMP reductase</fullName>
        <ecNumber evidence="6">1.7.1.7</ecNumber>
    </recommendedName>
    <alternativeName>
        <fullName evidence="6">Guanosine 5'-monophosphate reductase</fullName>
        <shortName evidence="6">GMPR</shortName>
    </alternativeName>
</protein>
<dbReference type="Pfam" id="PF00571">
    <property type="entry name" value="CBS"/>
    <property type="match status" value="2"/>
</dbReference>
<feature type="domain" description="CBS" evidence="8">
    <location>
        <begin position="94"/>
        <end position="152"/>
    </location>
</feature>
<comment type="similarity">
    <text evidence="6">Belongs to the IMPDH/GMPR family. GuaB1 subfamily.</text>
</comment>
<comment type="cofactor">
    <cofactor evidence="6">
        <name>a monovalent cation</name>
        <dbReference type="ChEBI" id="CHEBI:60242"/>
    </cofactor>
</comment>
<evidence type="ECO:0000256" key="3">
    <source>
        <dbReference type="ARBA" id="ARBA00022857"/>
    </source>
</evidence>
<dbReference type="InterPro" id="IPR046342">
    <property type="entry name" value="CBS_dom_sf"/>
</dbReference>
<dbReference type="CDD" id="cd00381">
    <property type="entry name" value="IMPDH"/>
    <property type="match status" value="1"/>
</dbReference>
<keyword evidence="4 6" id="KW-0560">Oxidoreductase</keyword>